<keyword evidence="1" id="KW-0560">Oxidoreductase</keyword>
<gene>
    <name evidence="3" type="ORF">RSPPHO_00239</name>
</gene>
<accession>H6SMY9</accession>
<evidence type="ECO:0000256" key="1">
    <source>
        <dbReference type="ARBA" id="ARBA00023002"/>
    </source>
</evidence>
<evidence type="ECO:0000313" key="3">
    <source>
        <dbReference type="EMBL" id="CCG06865.1"/>
    </source>
</evidence>
<proteinExistence type="predicted"/>
<dbReference type="SUPFAM" id="SSF51905">
    <property type="entry name" value="FAD/NAD(P)-binding domain"/>
    <property type="match status" value="1"/>
</dbReference>
<dbReference type="eggNOG" id="COG0665">
    <property type="taxonomic scope" value="Bacteria"/>
</dbReference>
<dbReference type="AlphaFoldDB" id="H6SMY9"/>
<feature type="domain" description="FAD dependent oxidoreductase" evidence="2">
    <location>
        <begin position="46"/>
        <end position="398"/>
    </location>
</feature>
<dbReference type="KEGG" id="rpm:RSPPHO_00239"/>
<dbReference type="Gene3D" id="3.30.9.10">
    <property type="entry name" value="D-Amino Acid Oxidase, subunit A, domain 2"/>
    <property type="match status" value="1"/>
</dbReference>
<dbReference type="PATRIC" id="fig|1150469.3.peg.290"/>
<dbReference type="PANTHER" id="PTHR13847">
    <property type="entry name" value="SARCOSINE DEHYDROGENASE-RELATED"/>
    <property type="match status" value="1"/>
</dbReference>
<name>H6SMY9_PARPM</name>
<evidence type="ECO:0000259" key="2">
    <source>
        <dbReference type="Pfam" id="PF01266"/>
    </source>
</evidence>
<dbReference type="EMBL" id="HE663493">
    <property type="protein sequence ID" value="CCG06865.1"/>
    <property type="molecule type" value="Genomic_DNA"/>
</dbReference>
<dbReference type="PANTHER" id="PTHR13847:SF281">
    <property type="entry name" value="FAD DEPENDENT OXIDOREDUCTASE DOMAIN-CONTAINING PROTEIN"/>
    <property type="match status" value="1"/>
</dbReference>
<dbReference type="Pfam" id="PF01266">
    <property type="entry name" value="DAO"/>
    <property type="match status" value="1"/>
</dbReference>
<dbReference type="Gene3D" id="3.50.50.60">
    <property type="entry name" value="FAD/NAD(P)-binding domain"/>
    <property type="match status" value="1"/>
</dbReference>
<protein>
    <submittedName>
        <fullName evidence="3">FAD dependent oxidoreductase</fullName>
    </submittedName>
</protein>
<dbReference type="InterPro" id="IPR036188">
    <property type="entry name" value="FAD/NAD-bd_sf"/>
</dbReference>
<dbReference type="InterPro" id="IPR006076">
    <property type="entry name" value="FAD-dep_OxRdtase"/>
</dbReference>
<dbReference type="Proteomes" id="UP000033220">
    <property type="component" value="Chromosome DSM 122"/>
</dbReference>
<dbReference type="STRING" id="1150469.RSPPHO_00239"/>
<sequence length="455" mass="48880">MVNKSPCSQCRHGKRLPMTRTPHCWYTDTADLPELHAPLNGDASADVCVVGAGITGLAAALTLAQRGLSVRVLEARTIGFGASGRNGGHLIAGYAGTPMTGVEGLDPATKGLMMALGTEALATTQALISANGIACDLSLTGTLRVAAKPRHVAALQALGRQWDEAGVSLEYLDRSGLENALKSRAFAAGVRDPRGGHLHPLKYTLGLAQAAEQAGVVFHENTPYLGHSRKKDDLVIVRTPRAALSVRWLILAGDAFLWERQQAPGHTTLPVNTFMIATEPLEADKAQSLIPGNEAVRDTAVAPHHFRRTPDHRLLLGGIVTAATIDPFNMGYPLRAKLDEIFPGLPKDLRVTHAWGGPVSVTRNRLPHFGRLERNVLFAQGFSGQGLALAGQAGVMMAGVVGQTEERFDAVARLPHKTFPASRHLRVPTTLAAMARLWFEETKADYEYKRAQRKG</sequence>
<evidence type="ECO:0000313" key="4">
    <source>
        <dbReference type="Proteomes" id="UP000033220"/>
    </source>
</evidence>
<dbReference type="HOGENOM" id="CLU_007884_3_0_5"/>
<dbReference type="GO" id="GO:0005737">
    <property type="term" value="C:cytoplasm"/>
    <property type="evidence" value="ECO:0007669"/>
    <property type="project" value="TreeGrafter"/>
</dbReference>
<reference evidence="3 4" key="1">
    <citation type="submission" date="2012-02" db="EMBL/GenBank/DDBJ databases">
        <title>Shotgun genome sequence of Phaeospirillum photometricum DSM 122.</title>
        <authorList>
            <person name="Duquesne K."/>
            <person name="Sturgis J."/>
        </authorList>
    </citation>
    <scope>NUCLEOTIDE SEQUENCE [LARGE SCALE GENOMIC DNA]</scope>
    <source>
        <strain evidence="4">DSM122</strain>
    </source>
</reference>
<dbReference type="GO" id="GO:0016491">
    <property type="term" value="F:oxidoreductase activity"/>
    <property type="evidence" value="ECO:0007669"/>
    <property type="project" value="UniProtKB-KW"/>
</dbReference>
<organism evidence="3 4">
    <name type="scientific">Pararhodospirillum photometricum DSM 122</name>
    <dbReference type="NCBI Taxonomy" id="1150469"/>
    <lineage>
        <taxon>Bacteria</taxon>
        <taxon>Pseudomonadati</taxon>
        <taxon>Pseudomonadota</taxon>
        <taxon>Alphaproteobacteria</taxon>
        <taxon>Rhodospirillales</taxon>
        <taxon>Rhodospirillaceae</taxon>
        <taxon>Pararhodospirillum</taxon>
    </lineage>
</organism>
<keyword evidence="4" id="KW-1185">Reference proteome</keyword>